<dbReference type="Gene3D" id="1.20.1050.10">
    <property type="match status" value="1"/>
</dbReference>
<protein>
    <recommendedName>
        <fullName evidence="2">GST N-terminal domain-containing protein</fullName>
    </recommendedName>
</protein>
<dbReference type="InterPro" id="IPR004045">
    <property type="entry name" value="Glutathione_S-Trfase_N"/>
</dbReference>
<gene>
    <name evidence="3" type="ORF">FPE_LOCUS3264</name>
</gene>
<keyword evidence="4" id="KW-1185">Reference proteome</keyword>
<feature type="domain" description="GST N-terminal" evidence="2">
    <location>
        <begin position="21"/>
        <end position="107"/>
    </location>
</feature>
<dbReference type="Gene3D" id="3.40.30.10">
    <property type="entry name" value="Glutaredoxin"/>
    <property type="match status" value="1"/>
</dbReference>
<organism evidence="3 4">
    <name type="scientific">Fraxinus pennsylvanica</name>
    <dbReference type="NCBI Taxonomy" id="56036"/>
    <lineage>
        <taxon>Eukaryota</taxon>
        <taxon>Viridiplantae</taxon>
        <taxon>Streptophyta</taxon>
        <taxon>Embryophyta</taxon>
        <taxon>Tracheophyta</taxon>
        <taxon>Spermatophyta</taxon>
        <taxon>Magnoliopsida</taxon>
        <taxon>eudicotyledons</taxon>
        <taxon>Gunneridae</taxon>
        <taxon>Pentapetalae</taxon>
        <taxon>asterids</taxon>
        <taxon>lamiids</taxon>
        <taxon>Lamiales</taxon>
        <taxon>Oleaceae</taxon>
        <taxon>Oleeae</taxon>
        <taxon>Fraxinus</taxon>
    </lineage>
</organism>
<dbReference type="Pfam" id="PF13417">
    <property type="entry name" value="GST_N_3"/>
    <property type="match status" value="1"/>
</dbReference>
<dbReference type="Proteomes" id="UP000834106">
    <property type="component" value="Chromosome 2"/>
</dbReference>
<dbReference type="GO" id="GO:0006559">
    <property type="term" value="P:L-phenylalanine catabolic process"/>
    <property type="evidence" value="ECO:0007669"/>
    <property type="project" value="TreeGrafter"/>
</dbReference>
<proteinExistence type="predicted"/>
<reference evidence="3" key="1">
    <citation type="submission" date="2023-05" db="EMBL/GenBank/DDBJ databases">
        <authorList>
            <person name="Huff M."/>
        </authorList>
    </citation>
    <scope>NUCLEOTIDE SEQUENCE</scope>
</reference>
<feature type="region of interest" description="Disordered" evidence="1">
    <location>
        <begin position="1"/>
        <end position="25"/>
    </location>
</feature>
<dbReference type="GO" id="GO:0004364">
    <property type="term" value="F:glutathione transferase activity"/>
    <property type="evidence" value="ECO:0007669"/>
    <property type="project" value="TreeGrafter"/>
</dbReference>
<evidence type="ECO:0000313" key="4">
    <source>
        <dbReference type="Proteomes" id="UP000834106"/>
    </source>
</evidence>
<dbReference type="PANTHER" id="PTHR42673">
    <property type="entry name" value="MALEYLACETOACETATE ISOMERASE"/>
    <property type="match status" value="1"/>
</dbReference>
<dbReference type="AlphaFoldDB" id="A0AAD2DKU9"/>
<dbReference type="PROSITE" id="PS50404">
    <property type="entry name" value="GST_NTER"/>
    <property type="match status" value="1"/>
</dbReference>
<evidence type="ECO:0000259" key="2">
    <source>
        <dbReference type="PROSITE" id="PS50404"/>
    </source>
</evidence>
<dbReference type="PANTHER" id="PTHR42673:SF4">
    <property type="entry name" value="MALEYLACETOACETATE ISOMERASE"/>
    <property type="match status" value="1"/>
</dbReference>
<accession>A0AAD2DKU9</accession>
<evidence type="ECO:0000313" key="3">
    <source>
        <dbReference type="EMBL" id="CAI9755833.1"/>
    </source>
</evidence>
<evidence type="ECO:0000256" key="1">
    <source>
        <dbReference type="SAM" id="MobiDB-lite"/>
    </source>
</evidence>
<dbReference type="GO" id="GO:0016034">
    <property type="term" value="F:maleylacetoacetate isomerase activity"/>
    <property type="evidence" value="ECO:0007669"/>
    <property type="project" value="TreeGrafter"/>
</dbReference>
<sequence>METCSSKESCNKGQQGETREGSSTVQRQYGQKFGFNETIPVAVNDVSFSIHAIFFTALTLFEIAIYDVEFLKLNPLGYVPVLLDDDFVLADSFARLMYLEEKYPQHPLLPKDLQKMAQVIWRMDVEKMIGMGVEQHPNLLSRYSLNYK</sequence>
<dbReference type="GO" id="GO:0006749">
    <property type="term" value="P:glutathione metabolic process"/>
    <property type="evidence" value="ECO:0007669"/>
    <property type="project" value="TreeGrafter"/>
</dbReference>
<dbReference type="SUPFAM" id="SSF52833">
    <property type="entry name" value="Thioredoxin-like"/>
    <property type="match status" value="1"/>
</dbReference>
<dbReference type="InterPro" id="IPR036249">
    <property type="entry name" value="Thioredoxin-like_sf"/>
</dbReference>
<name>A0AAD2DKU9_9LAMI</name>
<dbReference type="EMBL" id="OU503037">
    <property type="protein sequence ID" value="CAI9755833.1"/>
    <property type="molecule type" value="Genomic_DNA"/>
</dbReference>